<dbReference type="NCBIfam" id="NF000282">
    <property type="entry name" value="RND_permease_1"/>
    <property type="match status" value="1"/>
</dbReference>
<evidence type="ECO:0000256" key="5">
    <source>
        <dbReference type="ARBA" id="ARBA00022519"/>
    </source>
</evidence>
<feature type="transmembrane region" description="Helical" evidence="9">
    <location>
        <begin position="12"/>
        <end position="33"/>
    </location>
</feature>
<feature type="transmembrane region" description="Helical" evidence="9">
    <location>
        <begin position="368"/>
        <end position="390"/>
    </location>
</feature>
<evidence type="ECO:0000256" key="8">
    <source>
        <dbReference type="ARBA" id="ARBA00023136"/>
    </source>
</evidence>
<dbReference type="InterPro" id="IPR027463">
    <property type="entry name" value="AcrB_DN_DC_subdom"/>
</dbReference>
<feature type="transmembrane region" description="Helical" evidence="9">
    <location>
        <begin position="893"/>
        <end position="915"/>
    </location>
</feature>
<dbReference type="FunFam" id="3.30.70.1430:FF:000001">
    <property type="entry name" value="Efflux pump membrane transporter"/>
    <property type="match status" value="1"/>
</dbReference>
<evidence type="ECO:0000256" key="7">
    <source>
        <dbReference type="ARBA" id="ARBA00022989"/>
    </source>
</evidence>
<dbReference type="PANTHER" id="PTHR32063:SF76">
    <property type="entry name" value="EFFLUX PUMP MEMBRANE TRANSPORTER"/>
    <property type="match status" value="1"/>
</dbReference>
<protein>
    <recommendedName>
        <fullName evidence="9">Efflux pump membrane transporter</fullName>
    </recommendedName>
</protein>
<keyword evidence="11" id="KW-1185">Reference proteome</keyword>
<dbReference type="InterPro" id="IPR004764">
    <property type="entry name" value="MdtF-like"/>
</dbReference>
<evidence type="ECO:0000313" key="11">
    <source>
        <dbReference type="Proteomes" id="UP000581135"/>
    </source>
</evidence>
<dbReference type="AlphaFoldDB" id="A0A839SX87"/>
<comment type="similarity">
    <text evidence="2 9">Belongs to the resistance-nodulation-cell division (RND) (TC 2.A.6) family.</text>
</comment>
<dbReference type="Gene3D" id="3.30.70.1320">
    <property type="entry name" value="Multidrug efflux transporter AcrB pore domain like"/>
    <property type="match status" value="1"/>
</dbReference>
<proteinExistence type="inferred from homology"/>
<evidence type="ECO:0000256" key="1">
    <source>
        <dbReference type="ARBA" id="ARBA00004429"/>
    </source>
</evidence>
<dbReference type="Pfam" id="PF00873">
    <property type="entry name" value="ACR_tran"/>
    <property type="match status" value="1"/>
</dbReference>
<dbReference type="GO" id="GO:0042910">
    <property type="term" value="F:xenobiotic transmembrane transporter activity"/>
    <property type="evidence" value="ECO:0007669"/>
    <property type="project" value="TreeGrafter"/>
</dbReference>
<dbReference type="RefSeq" id="WP_183417105.1">
    <property type="nucleotide sequence ID" value="NZ_JACHXA010000007.1"/>
</dbReference>
<dbReference type="SUPFAM" id="SSF82714">
    <property type="entry name" value="Multidrug efflux transporter AcrB TolC docking domain, DN and DC subdomains"/>
    <property type="match status" value="2"/>
</dbReference>
<feature type="transmembrane region" description="Helical" evidence="9">
    <location>
        <begin position="1002"/>
        <end position="1024"/>
    </location>
</feature>
<sequence length="1048" mass="112582">MLSGFFIDRPKFAFVIAIVIVLAGMLSLSRLPIAEFPELTPPQVQVKASYPGANAQVVEQTVAAVIESEVNGVEGMIYMSSKSANDGSYTLTITFEVGTDGDQAQVNVQNRVALTTARLPEEVVRQGITTKKQSTSMLMLANIYAPDGGFDDIFLSNYASINVRDRLARVPGVASADILGARDYGMRVWLNPDRLTSLEMTAGDVINAIREQNVQVSAGSIGEAPTTEGQQFQFSIQTKGRLESVQEFEQIVIRAGGDGTLVRLADVARVDLGAQTYGWFARLDGKPAAVIAIYQLPDANALDVAEGIKAELAKISTNFPEGLAYKVTYDTTRYVQTSMREVLVTLLQAMALVILVVFVFLQDWRSTLIPTITIPVSLIGTLAALLAMGFTINTVSLFGLILAIGVVVDDAIVVVENVQRHMSEGKAPREATWLAMKEVSGPVVATTLVLLAVFVPVGFTPGLTGRLYEQFAVTISVAVAISSINALTLSPALCASFLRLPKPAKRGPLFWFEKLLNRTRKGYTGIVGLMTRRLAITGIVFVASLAATGWLLQSLPTGFVPEEDRGALFIDMRLPDAAALPRTATQLEEVEAVVAAIPGVESITSVGGYSLLSGAVVPNGGMLVVVLDPWDERQEPHLHLNAILAQLRAKLYTLPGVTAIPFNPPPIPGLGTTGGFEFVLQDTEGRDSSELASALGGFIFEANGRPELNAVFSMFRANVPQLFVDVDRESVKTRGVNLGEVFQGLAANLTAFYVNDFNLFGRVYRVMLQAEAERRNAPEDIEDIYVRASNGEMVPLRTLVRVKPILGPEQVERYNLYRSATINGNPAPGRSSGEALQAMETLAQETLPSGYSFEWTGMALQEIKAGQAGSMVMILSIVFAYLFLVAQYESWTVPFSVMLSIGVAVLGAVALLGWRGIALDAYAQVGLVLLVGLAAKNAILIVEFAKQLREEGKSIFDATLEAADLRFRAVMMTALSFILGVLPLVFASGAGSASRQSVGTTVFGGMLGATLLGIFFIPPLFALFQSLREKVKGQSAGTTEVPQPAQAD</sequence>
<dbReference type="FunFam" id="1.20.1640.10:FF:000001">
    <property type="entry name" value="Efflux pump membrane transporter"/>
    <property type="match status" value="1"/>
</dbReference>
<accession>A0A839SX87</accession>
<dbReference type="SUPFAM" id="SSF82866">
    <property type="entry name" value="Multidrug efflux transporter AcrB transmembrane domain"/>
    <property type="match status" value="2"/>
</dbReference>
<keyword evidence="3 9" id="KW-0813">Transport</keyword>
<feature type="transmembrane region" description="Helical" evidence="9">
    <location>
        <begin position="965"/>
        <end position="990"/>
    </location>
</feature>
<dbReference type="Gene3D" id="3.30.70.1440">
    <property type="entry name" value="Multidrug efflux transporter AcrB pore domain"/>
    <property type="match status" value="1"/>
</dbReference>
<feature type="transmembrane region" description="Helical" evidence="9">
    <location>
        <begin position="396"/>
        <end position="418"/>
    </location>
</feature>
<dbReference type="GO" id="GO:0005886">
    <property type="term" value="C:plasma membrane"/>
    <property type="evidence" value="ECO:0007669"/>
    <property type="project" value="UniProtKB-SubCell"/>
</dbReference>
<name>A0A839SX87_9PROT</name>
<dbReference type="Proteomes" id="UP000581135">
    <property type="component" value="Unassembled WGS sequence"/>
</dbReference>
<dbReference type="Gene3D" id="1.20.1640.10">
    <property type="entry name" value="Multidrug efflux transporter AcrB transmembrane domain"/>
    <property type="match status" value="2"/>
</dbReference>
<keyword evidence="6 9" id="KW-0812">Transmembrane</keyword>
<keyword evidence="7 9" id="KW-1133">Transmembrane helix</keyword>
<feature type="transmembrane region" description="Helical" evidence="9">
    <location>
        <begin position="471"/>
        <end position="498"/>
    </location>
</feature>
<evidence type="ECO:0000256" key="6">
    <source>
        <dbReference type="ARBA" id="ARBA00022692"/>
    </source>
</evidence>
<gene>
    <name evidence="10" type="ORF">FHR98_002595</name>
</gene>
<dbReference type="EMBL" id="JACHXA010000007">
    <property type="protein sequence ID" value="MBB3066290.1"/>
    <property type="molecule type" value="Genomic_DNA"/>
</dbReference>
<feature type="transmembrane region" description="Helical" evidence="9">
    <location>
        <begin position="534"/>
        <end position="552"/>
    </location>
</feature>
<evidence type="ECO:0000256" key="2">
    <source>
        <dbReference type="ARBA" id="ARBA00010942"/>
    </source>
</evidence>
<keyword evidence="4" id="KW-1003">Cell membrane</keyword>
<feature type="transmembrane region" description="Helical" evidence="9">
    <location>
        <begin position="921"/>
        <end position="944"/>
    </location>
</feature>
<organism evidence="10 11">
    <name type="scientific">Limibacillus halophilus</name>
    <dbReference type="NCBI Taxonomy" id="1579333"/>
    <lineage>
        <taxon>Bacteria</taxon>
        <taxon>Pseudomonadati</taxon>
        <taxon>Pseudomonadota</taxon>
        <taxon>Alphaproteobacteria</taxon>
        <taxon>Rhodospirillales</taxon>
        <taxon>Rhodovibrionaceae</taxon>
        <taxon>Limibacillus</taxon>
    </lineage>
</organism>
<comment type="subcellular location">
    <subcellularLocation>
        <location evidence="1 9">Cell inner membrane</location>
        <topology evidence="1 9">Multi-pass membrane protein</topology>
    </subcellularLocation>
</comment>
<dbReference type="GO" id="GO:0015562">
    <property type="term" value="F:efflux transmembrane transporter activity"/>
    <property type="evidence" value="ECO:0007669"/>
    <property type="project" value="InterPro"/>
</dbReference>
<feature type="transmembrane region" description="Helical" evidence="9">
    <location>
        <begin position="439"/>
        <end position="459"/>
    </location>
</feature>
<dbReference type="Gene3D" id="3.30.70.1430">
    <property type="entry name" value="Multidrug efflux transporter AcrB pore domain"/>
    <property type="match status" value="2"/>
</dbReference>
<evidence type="ECO:0000256" key="4">
    <source>
        <dbReference type="ARBA" id="ARBA00022475"/>
    </source>
</evidence>
<dbReference type="NCBIfam" id="TIGR00915">
    <property type="entry name" value="2A0602"/>
    <property type="match status" value="1"/>
</dbReference>
<evidence type="ECO:0000256" key="3">
    <source>
        <dbReference type="ARBA" id="ARBA00022448"/>
    </source>
</evidence>
<dbReference type="SUPFAM" id="SSF82693">
    <property type="entry name" value="Multidrug efflux transporter AcrB pore domain, PN1, PN2, PC1 and PC2 subdomains"/>
    <property type="match status" value="3"/>
</dbReference>
<dbReference type="GO" id="GO:0009636">
    <property type="term" value="P:response to toxic substance"/>
    <property type="evidence" value="ECO:0007669"/>
    <property type="project" value="UniProtKB-ARBA"/>
</dbReference>
<evidence type="ECO:0000256" key="9">
    <source>
        <dbReference type="RuleBase" id="RU364070"/>
    </source>
</evidence>
<keyword evidence="5 9" id="KW-0997">Cell inner membrane</keyword>
<comment type="caution">
    <text evidence="10">The sequence shown here is derived from an EMBL/GenBank/DDBJ whole genome shotgun (WGS) entry which is preliminary data.</text>
</comment>
<dbReference type="PANTHER" id="PTHR32063">
    <property type="match status" value="1"/>
</dbReference>
<dbReference type="InterPro" id="IPR001036">
    <property type="entry name" value="Acrflvin-R"/>
</dbReference>
<dbReference type="PRINTS" id="PR00702">
    <property type="entry name" value="ACRIFLAVINRP"/>
</dbReference>
<keyword evidence="8 9" id="KW-0472">Membrane</keyword>
<dbReference type="Gene3D" id="3.30.2090.10">
    <property type="entry name" value="Multidrug efflux transporter AcrB TolC docking domain, DN and DC subdomains"/>
    <property type="match status" value="2"/>
</dbReference>
<evidence type="ECO:0000313" key="10">
    <source>
        <dbReference type="EMBL" id="MBB3066290.1"/>
    </source>
</evidence>
<feature type="transmembrane region" description="Helical" evidence="9">
    <location>
        <begin position="868"/>
        <end position="886"/>
    </location>
</feature>
<feature type="transmembrane region" description="Helical" evidence="9">
    <location>
        <begin position="342"/>
        <end position="361"/>
    </location>
</feature>
<reference evidence="10 11" key="1">
    <citation type="submission" date="2020-08" db="EMBL/GenBank/DDBJ databases">
        <title>Genomic Encyclopedia of Type Strains, Phase III (KMG-III): the genomes of soil and plant-associated and newly described type strains.</title>
        <authorList>
            <person name="Whitman W."/>
        </authorList>
    </citation>
    <scope>NUCLEOTIDE SEQUENCE [LARGE SCALE GENOMIC DNA]</scope>
    <source>
        <strain evidence="10 11">CECT 8803</strain>
    </source>
</reference>